<evidence type="ECO:0000313" key="4">
    <source>
        <dbReference type="EMBL" id="KVE26800.1"/>
    </source>
</evidence>
<dbReference type="OrthoDB" id="8521686at2"/>
<name>A0A103E275_9BURK</name>
<comment type="caution">
    <text evidence="4">The sequence shown here is derived from an EMBL/GenBank/DDBJ whole genome shotgun (WGS) entry which is preliminary data.</text>
</comment>
<dbReference type="InterPro" id="IPR001155">
    <property type="entry name" value="OxRdtase_FMN_N"/>
</dbReference>
<reference evidence="4 5" key="1">
    <citation type="submission" date="2015-11" db="EMBL/GenBank/DDBJ databases">
        <title>Expanding the genomic diversity of Burkholderia species for the development of highly accurate diagnostics.</title>
        <authorList>
            <person name="Sahl J."/>
            <person name="Keim P."/>
            <person name="Wagner D."/>
        </authorList>
    </citation>
    <scope>NUCLEOTIDE SEQUENCE [LARGE SCALE GENOMIC DNA]</scope>
    <source>
        <strain evidence="4 5">TSV85</strain>
    </source>
</reference>
<dbReference type="InterPro" id="IPR013785">
    <property type="entry name" value="Aldolase_TIM"/>
</dbReference>
<evidence type="ECO:0000259" key="3">
    <source>
        <dbReference type="Pfam" id="PF00724"/>
    </source>
</evidence>
<keyword evidence="1" id="KW-0285">Flavoprotein</keyword>
<keyword evidence="2" id="KW-0560">Oxidoreductase</keyword>
<evidence type="ECO:0000256" key="1">
    <source>
        <dbReference type="ARBA" id="ARBA00022630"/>
    </source>
</evidence>
<accession>A0A103E275</accession>
<dbReference type="InterPro" id="IPR051799">
    <property type="entry name" value="NADH_flavin_oxidoreductase"/>
</dbReference>
<dbReference type="Gene3D" id="3.20.20.70">
    <property type="entry name" value="Aldolase class I"/>
    <property type="match status" value="1"/>
</dbReference>
<dbReference type="AlphaFoldDB" id="A0A103E275"/>
<gene>
    <name evidence="4" type="ORF">WS67_14515</name>
</gene>
<dbReference type="PANTHER" id="PTHR43656:SF2">
    <property type="entry name" value="BINDING OXIDOREDUCTASE, PUTATIVE (AFU_ORTHOLOGUE AFUA_2G08260)-RELATED"/>
    <property type="match status" value="1"/>
</dbReference>
<dbReference type="Proteomes" id="UP000062788">
    <property type="component" value="Unassembled WGS sequence"/>
</dbReference>
<dbReference type="CDD" id="cd04733">
    <property type="entry name" value="OYE_like_2_FMN"/>
    <property type="match status" value="1"/>
</dbReference>
<keyword evidence="5" id="KW-1185">Reference proteome</keyword>
<proteinExistence type="predicted"/>
<organism evidence="4 5">
    <name type="scientific">Burkholderia singularis</name>
    <dbReference type="NCBI Taxonomy" id="1503053"/>
    <lineage>
        <taxon>Bacteria</taxon>
        <taxon>Pseudomonadati</taxon>
        <taxon>Pseudomonadota</taxon>
        <taxon>Betaproteobacteria</taxon>
        <taxon>Burkholderiales</taxon>
        <taxon>Burkholderiaceae</taxon>
        <taxon>Burkholderia</taxon>
        <taxon>pseudomallei group</taxon>
    </lineage>
</organism>
<dbReference type="PANTHER" id="PTHR43656">
    <property type="entry name" value="BINDING OXIDOREDUCTASE, PUTATIVE (AFU_ORTHOLOGUE AFUA_2G08260)-RELATED"/>
    <property type="match status" value="1"/>
</dbReference>
<evidence type="ECO:0000256" key="2">
    <source>
        <dbReference type="ARBA" id="ARBA00023002"/>
    </source>
</evidence>
<dbReference type="Pfam" id="PF00724">
    <property type="entry name" value="Oxidored_FMN"/>
    <property type="match status" value="1"/>
</dbReference>
<evidence type="ECO:0000313" key="5">
    <source>
        <dbReference type="Proteomes" id="UP000062788"/>
    </source>
</evidence>
<dbReference type="RefSeq" id="WP_059517425.1">
    <property type="nucleotide sequence ID" value="NZ_LOWA01000032.1"/>
</dbReference>
<dbReference type="GO" id="GO:0016491">
    <property type="term" value="F:oxidoreductase activity"/>
    <property type="evidence" value="ECO:0007669"/>
    <property type="project" value="UniProtKB-KW"/>
</dbReference>
<dbReference type="SUPFAM" id="SSF51395">
    <property type="entry name" value="FMN-linked oxidoreductases"/>
    <property type="match status" value="1"/>
</dbReference>
<protein>
    <submittedName>
        <fullName evidence="4">NADH oxidase</fullName>
    </submittedName>
</protein>
<dbReference type="EMBL" id="LOWA01000032">
    <property type="protein sequence ID" value="KVE26800.1"/>
    <property type="molecule type" value="Genomic_DNA"/>
</dbReference>
<feature type="domain" description="NADH:flavin oxidoreductase/NADH oxidase N-terminal" evidence="3">
    <location>
        <begin position="14"/>
        <end position="347"/>
    </location>
</feature>
<dbReference type="GO" id="GO:0010181">
    <property type="term" value="F:FMN binding"/>
    <property type="evidence" value="ECO:0007669"/>
    <property type="project" value="InterPro"/>
</dbReference>
<sequence>MSDPDPNMSAVLSQPLTLPNGTVLKNRLAKSALTETLANADGCVTPELITLYRRWSSSGAGMLLTGNVMIDRRALGEPGNVVIEDERDLPRLREWAAAGTAHGSELWMQLNHPGKQAIRGLNRETVAPSAIGFGPKLAPYFPMPRALTAAQIDDIITRFGTTAAIAKQAGFTGVQLHGAHGYLVSQFLSPHHNQRDDDWGGNAEKRRRFVLAVYHEVRRRVGPDFPVSIKLNSADFQRGGFTEEESLDVIRALAQAGIDLVEISGGTYEEPVMQVGQRKASTLAREAYFLEFAEKVRAEVRVPLMVTGGFRSLAGMTAPLRAGALDLIGLGRIFTIEPDAPARLLRGEETLHRIKPLTTGIKYFDSLGSLEVTWYSRQMHRIAKGRRPIPDESGLKSFLIELAARGFQIWKTQRLRASSEGGGVKGPCKGAA</sequence>